<evidence type="ECO:0000313" key="2">
    <source>
        <dbReference type="EMBL" id="CEM11012.1"/>
    </source>
</evidence>
<sequence length="668" mass="72092">MSNPFHNENLQDEENSGSRAGNQEVSGVGAALGVGEQGARAFVRACVLGEVGTVRDAVRNGVSPTVVAHFSSEADAESFVAALWSSRRALYHLPQTVPNPLVPPSLPTLGEGGQRNRGASGSKRIFPQLSGLLAACLCGEVGLLHALLEIERGRVDVNEKINGKTLILYMCEKNPGDRDAEIIEVLLNHGGNPLIVTPGTPPPIAQALLSQNAPLVQQLLKSDVLPDMRIRGGPARASEGGHGDADLVCNRVSLLHWALEKLPFGQLQGLDAFLSLPYSNVQNAVLSADREGEGLLNSLVRRYKKALGRGRKMAPRRDWRPPEPSSLWLTNLRAADALTLKIRWGDPNAADSSGVVPFTLAARRLPSLPVGLRGPRGLLSADKDGKAALSHAAAAGNETMVKALVEEMGSRGGSAITRELLNALRCAVSAEKPAIVRALVADSNLSFPFPWRPSRDFLGRSLLEEAGVGSELRGWGTGRHTAGVLVWLFGGHGISREGQESMRRHSSAFVEKTAVEVRSLLPTLFSKRGPGAQGQSEGKGVRVSVFLEKLPADRLDLRRVCTVIPPLLSHHTRLMNKLNSRRALTQFVPLWDRRVVEPPPSQMKKTLQESLKGLFEVVRVHMKMALRFHSTVLLALGEPVCPTQIAVPPSGTDALQVKWLYRVCAEDL</sequence>
<proteinExistence type="predicted"/>
<dbReference type="SUPFAM" id="SSF48403">
    <property type="entry name" value="Ankyrin repeat"/>
    <property type="match status" value="1"/>
</dbReference>
<dbReference type="InterPro" id="IPR002110">
    <property type="entry name" value="Ankyrin_rpt"/>
</dbReference>
<gene>
    <name evidence="2" type="ORF">Cvel_16384</name>
</gene>
<dbReference type="VEuPathDB" id="CryptoDB:Cvel_16384"/>
<reference evidence="2" key="1">
    <citation type="submission" date="2014-11" db="EMBL/GenBank/DDBJ databases">
        <authorList>
            <person name="Otto D Thomas"/>
            <person name="Naeem Raeece"/>
        </authorList>
    </citation>
    <scope>NUCLEOTIDE SEQUENCE</scope>
</reference>
<dbReference type="InterPro" id="IPR036770">
    <property type="entry name" value="Ankyrin_rpt-contain_sf"/>
</dbReference>
<protein>
    <submittedName>
        <fullName evidence="2">Uncharacterized protein</fullName>
    </submittedName>
</protein>
<feature type="region of interest" description="Disordered" evidence="1">
    <location>
        <begin position="1"/>
        <end position="23"/>
    </location>
</feature>
<name>A0A0G4FCP4_9ALVE</name>
<dbReference type="SMART" id="SM00248">
    <property type="entry name" value="ANK"/>
    <property type="match status" value="3"/>
</dbReference>
<evidence type="ECO:0000256" key="1">
    <source>
        <dbReference type="SAM" id="MobiDB-lite"/>
    </source>
</evidence>
<organism evidence="2">
    <name type="scientific">Chromera velia CCMP2878</name>
    <dbReference type="NCBI Taxonomy" id="1169474"/>
    <lineage>
        <taxon>Eukaryota</taxon>
        <taxon>Sar</taxon>
        <taxon>Alveolata</taxon>
        <taxon>Colpodellida</taxon>
        <taxon>Chromeraceae</taxon>
        <taxon>Chromera</taxon>
    </lineage>
</organism>
<dbReference type="AlphaFoldDB" id="A0A0G4FCP4"/>
<dbReference type="Gene3D" id="1.25.40.20">
    <property type="entry name" value="Ankyrin repeat-containing domain"/>
    <property type="match status" value="2"/>
</dbReference>
<accession>A0A0G4FCP4</accession>
<dbReference type="EMBL" id="CDMZ01000287">
    <property type="protein sequence ID" value="CEM11012.1"/>
    <property type="molecule type" value="Genomic_DNA"/>
</dbReference>